<evidence type="ECO:0000313" key="2">
    <source>
        <dbReference type="EMBL" id="OIZ94052.1"/>
    </source>
</evidence>
<dbReference type="EMBL" id="LUKY01000033">
    <property type="protein sequence ID" value="OIZ94052.1"/>
    <property type="molecule type" value="Genomic_DNA"/>
</dbReference>
<evidence type="ECO:0000313" key="3">
    <source>
        <dbReference type="Proteomes" id="UP000183924"/>
    </source>
</evidence>
<evidence type="ECO:0000256" key="1">
    <source>
        <dbReference type="SAM" id="MobiDB-lite"/>
    </source>
</evidence>
<reference evidence="2 3" key="1">
    <citation type="submission" date="2016-03" db="EMBL/GenBank/DDBJ databases">
        <title>Comparative genomics of Rickettsiella.</title>
        <authorList>
            <person name="Chandler C."/>
            <person name="Wang Y."/>
        </authorList>
    </citation>
    <scope>NUCLEOTIDE SEQUENCE [LARGE SCALE GENOMIC DNA]</scope>
    <source>
        <strain evidence="2 3">RCFS May 2013</strain>
    </source>
</reference>
<feature type="region of interest" description="Disordered" evidence="1">
    <location>
        <begin position="87"/>
        <end position="143"/>
    </location>
</feature>
<name>A0A1J8P2T4_9COXI</name>
<feature type="compositionally biased region" description="Basic and acidic residues" evidence="1">
    <location>
        <begin position="133"/>
        <end position="143"/>
    </location>
</feature>
<gene>
    <name evidence="2" type="ORF">A1D18_04065</name>
</gene>
<dbReference type="STRING" id="1225476.A1D18_04065"/>
<dbReference type="Proteomes" id="UP000183924">
    <property type="component" value="Unassembled WGS sequence"/>
</dbReference>
<feature type="compositionally biased region" description="Polar residues" evidence="1">
    <location>
        <begin position="114"/>
        <end position="131"/>
    </location>
</feature>
<proteinExistence type="predicted"/>
<protein>
    <submittedName>
        <fullName evidence="2">Uncharacterized protein</fullName>
    </submittedName>
</protein>
<comment type="caution">
    <text evidence="2">The sequence shown here is derived from an EMBL/GenBank/DDBJ whole genome shotgun (WGS) entry which is preliminary data.</text>
</comment>
<dbReference type="AlphaFoldDB" id="A0A1J8P2T4"/>
<keyword evidence="3" id="KW-1185">Reference proteome</keyword>
<organism evidence="2 3">
    <name type="scientific">Candidatus Rickettsiella isopodorum</name>
    <dbReference type="NCBI Taxonomy" id="1225476"/>
    <lineage>
        <taxon>Bacteria</taxon>
        <taxon>Pseudomonadati</taxon>
        <taxon>Pseudomonadota</taxon>
        <taxon>Gammaproteobacteria</taxon>
        <taxon>Legionellales</taxon>
        <taxon>Coxiellaceae</taxon>
        <taxon>Rickettsiella</taxon>
    </lineage>
</organism>
<dbReference type="RefSeq" id="WP_071662551.1">
    <property type="nucleotide sequence ID" value="NZ_LUKY01000033.1"/>
</dbReference>
<dbReference type="OrthoDB" id="5660050at2"/>
<sequence>MTDNPSKKNLLLEHDELCFSPEMSASFYLNSDSVVDGEDDEESGSGAGTVTLSVEQLSAYLQALFNKERRQRIDGQRKFAVCPLSEDPNNLLGKRKSQSGGFGESPQMHPLLAHSQQFSGDDPSISANPVENSEAKERFPEKRLENQLRLQKNLGLGASKSVTLVR</sequence>
<accession>A0A1J8P2T4</accession>